<dbReference type="SMART" id="SM00326">
    <property type="entry name" value="SH3"/>
    <property type="match status" value="1"/>
</dbReference>
<feature type="region of interest" description="Disordered" evidence="5">
    <location>
        <begin position="88"/>
        <end position="118"/>
    </location>
</feature>
<reference evidence="9 10" key="1">
    <citation type="submission" date="2014-12" db="EMBL/GenBank/DDBJ databases">
        <authorList>
            <person name="Neuveglise Cecile"/>
        </authorList>
    </citation>
    <scope>NUCLEOTIDE SEQUENCE [LARGE SCALE GENOMIC DNA]</scope>
    <source>
        <strain evidence="9 10">CBS 12615</strain>
    </source>
</reference>
<feature type="region of interest" description="Disordered" evidence="5">
    <location>
        <begin position="1"/>
        <end position="75"/>
    </location>
</feature>
<evidence type="ECO:0000259" key="8">
    <source>
        <dbReference type="PROSITE" id="PS50212"/>
    </source>
</evidence>
<keyword evidence="10" id="KW-1185">Reference proteome</keyword>
<dbReference type="Proteomes" id="UP000054304">
    <property type="component" value="Unassembled WGS sequence"/>
</dbReference>
<dbReference type="SMART" id="SM00147">
    <property type="entry name" value="RasGEF"/>
    <property type="match status" value="1"/>
</dbReference>
<protein>
    <submittedName>
        <fullName evidence="9">LALA0S11e03224g1_1</fullName>
    </submittedName>
</protein>
<keyword evidence="2 3" id="KW-0344">Guanine-nucleotide releasing factor</keyword>
<dbReference type="Gene3D" id="2.30.30.40">
    <property type="entry name" value="SH3 Domains"/>
    <property type="match status" value="1"/>
</dbReference>
<dbReference type="InterPro" id="IPR036028">
    <property type="entry name" value="SH3-like_dom_sf"/>
</dbReference>
<evidence type="ECO:0000313" key="9">
    <source>
        <dbReference type="EMBL" id="CEP64399.1"/>
    </source>
</evidence>
<dbReference type="InterPro" id="IPR001452">
    <property type="entry name" value="SH3_domain"/>
</dbReference>
<dbReference type="Gene3D" id="1.20.870.10">
    <property type="entry name" value="Son of sevenless (SoS) protein Chain: S domain 1"/>
    <property type="match status" value="1"/>
</dbReference>
<feature type="domain" description="N-terminal Ras-GEF" evidence="8">
    <location>
        <begin position="849"/>
        <end position="988"/>
    </location>
</feature>
<dbReference type="STRING" id="1245769.A0A0C7NFA5"/>
<evidence type="ECO:0000256" key="1">
    <source>
        <dbReference type="ARBA" id="ARBA00022443"/>
    </source>
</evidence>
<accession>A0A0C7NFA5</accession>
<dbReference type="GO" id="GO:0005886">
    <property type="term" value="C:plasma membrane"/>
    <property type="evidence" value="ECO:0007669"/>
    <property type="project" value="TreeGrafter"/>
</dbReference>
<dbReference type="InterPro" id="IPR008937">
    <property type="entry name" value="Ras-like_GEF"/>
</dbReference>
<dbReference type="GO" id="GO:0005085">
    <property type="term" value="F:guanyl-nucleotide exchange factor activity"/>
    <property type="evidence" value="ECO:0007669"/>
    <property type="project" value="UniProtKB-KW"/>
</dbReference>
<dbReference type="GO" id="GO:0007265">
    <property type="term" value="P:Ras protein signal transduction"/>
    <property type="evidence" value="ECO:0007669"/>
    <property type="project" value="TreeGrafter"/>
</dbReference>
<dbReference type="Pfam" id="PF00618">
    <property type="entry name" value="RasGEF_N"/>
    <property type="match status" value="1"/>
</dbReference>
<evidence type="ECO:0000256" key="5">
    <source>
        <dbReference type="SAM" id="MobiDB-lite"/>
    </source>
</evidence>
<feature type="domain" description="Ras-GEF" evidence="7">
    <location>
        <begin position="1138"/>
        <end position="1390"/>
    </location>
</feature>
<dbReference type="SMART" id="SM00229">
    <property type="entry name" value="RasGEFN"/>
    <property type="match status" value="1"/>
</dbReference>
<dbReference type="EMBL" id="LN736370">
    <property type="protein sequence ID" value="CEP64399.1"/>
    <property type="molecule type" value="Genomic_DNA"/>
</dbReference>
<dbReference type="Gene3D" id="1.10.840.10">
    <property type="entry name" value="Ras guanine-nucleotide exchange factors catalytic domain"/>
    <property type="match status" value="1"/>
</dbReference>
<dbReference type="SUPFAM" id="SSF48366">
    <property type="entry name" value="Ras GEF"/>
    <property type="match status" value="1"/>
</dbReference>
<dbReference type="Pfam" id="PF00617">
    <property type="entry name" value="RasGEF"/>
    <property type="match status" value="1"/>
</dbReference>
<dbReference type="PROSITE" id="PS50002">
    <property type="entry name" value="SH3"/>
    <property type="match status" value="1"/>
</dbReference>
<name>A0A0C7NFA5_9SACH</name>
<dbReference type="InterPro" id="IPR036964">
    <property type="entry name" value="RASGEF_cat_dom_sf"/>
</dbReference>
<dbReference type="OrthoDB" id="546434at2759"/>
<dbReference type="GeneID" id="34687948"/>
<evidence type="ECO:0000259" key="6">
    <source>
        <dbReference type="PROSITE" id="PS50002"/>
    </source>
</evidence>
<dbReference type="PANTHER" id="PTHR23113">
    <property type="entry name" value="GUANINE NUCLEOTIDE EXCHANGE FACTOR"/>
    <property type="match status" value="1"/>
</dbReference>
<dbReference type="PANTHER" id="PTHR23113:SF354">
    <property type="entry name" value="BUD SITE SELECTION PROTEIN 5"/>
    <property type="match status" value="1"/>
</dbReference>
<dbReference type="PROSITE" id="PS50212">
    <property type="entry name" value="RASGEF_NTER"/>
    <property type="match status" value="1"/>
</dbReference>
<dbReference type="InterPro" id="IPR000651">
    <property type="entry name" value="Ras-like_Gua-exchang_fac_N"/>
</dbReference>
<feature type="domain" description="SH3" evidence="6">
    <location>
        <begin position="306"/>
        <end position="374"/>
    </location>
</feature>
<feature type="region of interest" description="Disordered" evidence="5">
    <location>
        <begin position="199"/>
        <end position="220"/>
    </location>
</feature>
<evidence type="ECO:0000256" key="3">
    <source>
        <dbReference type="PROSITE-ProRule" id="PRU00168"/>
    </source>
</evidence>
<dbReference type="CDD" id="cd06224">
    <property type="entry name" value="REM"/>
    <property type="match status" value="1"/>
</dbReference>
<evidence type="ECO:0000313" key="10">
    <source>
        <dbReference type="Proteomes" id="UP000054304"/>
    </source>
</evidence>
<dbReference type="SUPFAM" id="SSF50044">
    <property type="entry name" value="SH3-domain"/>
    <property type="match status" value="1"/>
</dbReference>
<evidence type="ECO:0000259" key="7">
    <source>
        <dbReference type="PROSITE" id="PS50009"/>
    </source>
</evidence>
<sequence>MALPTTPLSAAKERNTSNATSVYEVTPTKPLNLNQPHSQSWFRNEENQDFLPISKETHSTERNNSQVRAEPRYSSSSILKSASELSFQTAYSSGSQDGPRMMNDDAAEQRPHSVSSVDDATPIVAPSSHFVVSTPHLNADGAYMDKEQQSPDSFNFVEQSSKTSKGSQWVGLGLSSIGDTAGGTTESTRLNEDVFRQTGHRTNPVSTSPSKVSKSHPKNTASLKRESIHNAYTKTPVEAPRVPEEERTNLVKSLEPNEISMYSEDSTLSQDDYQYRLNDEKTDTSQIERKHTFKKSSELELDETNLAFLFIVAIHSFNSQSLTNQDDVAICLSFEKNDVAFVHTVDESGWGEVTLISNQKRGWVPFNYFSDMIGGSTELGDRIEPSLRENPPLAKLLSSSAQFLLHPQDYLLPDGSGLSFSLKYINGIRDGVKSLLENTDCVSRSNELVKNRVSLRRSRKLLLADWYNLMIKADSYKYTTDEKRLKTLINLTFQVIKRGHTFYCVWFIEKQAFEKEKKLGLTKPPRNEGVLSGDGDANDGELKKSVQTHLSNFRTLETPPFAVQRLNEVHNLLFSYIALILGRMDMIEHNGAGCEVLETIVHQIIILLRELLYISKCCSSVVQVKFPKAQRNEMSLDQSLDPLLSLVSELVSCIKVFVVRSMNDDSRDKNGFSGGTFIREEKYFYTDDGKRLMTIVSKMTAYIAVAIQQCHRYLKVSGNFQLGEERSYPDLEAIKISSDQFIKRCSVGLTKMVEQRQAQNKTFSHTTAAPKSHPYARKLYRYSRVRAGSNGISFSGSQLLHEIIPDSKPFIDDSSFDKYKLTENESEHTGGLDIINDRERIKGEMVLDSDGKLLGASHRALVFVLTDELDHPSDFLLATYLLNYRSFSSPLDFIAELIARFDIPDKSFAYERDGRNGQYSSRSSRLKNRRRMVCHVFQVWMESYWDYQNDFSHLATMLNFFNEGIADHLPLEARNLIETAAKLFHKMTDSEFQNALPISQIVPKDVIIPSRNSIISLDSVASSKRSTIISVDEHVLEDYELTKLPSGRTSSISIPLPMLNIGTSSLLGRRQIGEMERLTQNYRSMLYPSGFDFSPAGSKIEPELIHMLSGWHSLIQISAAQIPPADLIHNDLNLVELNPLEVAKQLSLVESTLFMEIKPGELLNQNQGSRKKNASTSPDIERIVDFSNILSNYVIESVVTPRLALKARVNRLTAWLSVALSSLYFRNFNTVATIMTALQSHVVGRLAVIWKALSDKHVELFHYLSKIIHPEKNYNVYRSKLKNLTAGFMPTGNMSAKCHVPSVPFFALFLRDMAIVQEGLNDFRDPSSFRPNRLVNIDKFTRLTKTISLLQFFQVPYDVNDRPNLLGSGRESFFNLSSNSDIDTTGIKPVVLLQKFILYELWRVNVLYTADRDRGYSLSLSLSPRNEL</sequence>
<dbReference type="RefSeq" id="XP_022630606.1">
    <property type="nucleotide sequence ID" value="XM_022775235.1"/>
</dbReference>
<proteinExistence type="predicted"/>
<organism evidence="9 10">
    <name type="scientific">Lachancea lanzarotensis</name>
    <dbReference type="NCBI Taxonomy" id="1245769"/>
    <lineage>
        <taxon>Eukaryota</taxon>
        <taxon>Fungi</taxon>
        <taxon>Dikarya</taxon>
        <taxon>Ascomycota</taxon>
        <taxon>Saccharomycotina</taxon>
        <taxon>Saccharomycetes</taxon>
        <taxon>Saccharomycetales</taxon>
        <taxon>Saccharomycetaceae</taxon>
        <taxon>Lachancea</taxon>
    </lineage>
</organism>
<dbReference type="HOGENOM" id="CLU_003150_1_0_1"/>
<dbReference type="InterPro" id="IPR001895">
    <property type="entry name" value="RASGEF_cat_dom"/>
</dbReference>
<dbReference type="InterPro" id="IPR023578">
    <property type="entry name" value="Ras_GEF_dom_sf"/>
</dbReference>
<evidence type="ECO:0000256" key="4">
    <source>
        <dbReference type="PROSITE-ProRule" id="PRU00192"/>
    </source>
</evidence>
<feature type="compositionally biased region" description="Polar residues" evidence="5">
    <location>
        <begin position="16"/>
        <end position="42"/>
    </location>
</feature>
<gene>
    <name evidence="9" type="ORF">LALA0_S11e03224g</name>
</gene>
<keyword evidence="1 4" id="KW-0728">SH3 domain</keyword>
<evidence type="ECO:0000256" key="2">
    <source>
        <dbReference type="ARBA" id="ARBA00022658"/>
    </source>
</evidence>
<feature type="compositionally biased region" description="Low complexity" evidence="5">
    <location>
        <begin position="202"/>
        <end position="212"/>
    </location>
</feature>
<dbReference type="PROSITE" id="PS50009">
    <property type="entry name" value="RASGEF_CAT"/>
    <property type="match status" value="1"/>
</dbReference>